<dbReference type="PANTHER" id="PTHR30137:SF8">
    <property type="entry name" value="BLR5498 PROTEIN"/>
    <property type="match status" value="1"/>
</dbReference>
<evidence type="ECO:0000256" key="2">
    <source>
        <dbReference type="ARBA" id="ARBA00023033"/>
    </source>
</evidence>
<dbReference type="InterPro" id="IPR050766">
    <property type="entry name" value="Bact_Lucif_Oxidored"/>
</dbReference>
<evidence type="ECO:0000259" key="3">
    <source>
        <dbReference type="Pfam" id="PF00296"/>
    </source>
</evidence>
<organism evidence="4">
    <name type="scientific">marine metagenome</name>
    <dbReference type="NCBI Taxonomy" id="408172"/>
    <lineage>
        <taxon>unclassified sequences</taxon>
        <taxon>metagenomes</taxon>
        <taxon>ecological metagenomes</taxon>
    </lineage>
</organism>
<reference evidence="4" key="1">
    <citation type="submission" date="2018-05" db="EMBL/GenBank/DDBJ databases">
        <authorList>
            <person name="Lanie J.A."/>
            <person name="Ng W.-L."/>
            <person name="Kazmierczak K.M."/>
            <person name="Andrzejewski T.M."/>
            <person name="Davidsen T.M."/>
            <person name="Wayne K.J."/>
            <person name="Tettelin H."/>
            <person name="Glass J.I."/>
            <person name="Rusch D."/>
            <person name="Podicherti R."/>
            <person name="Tsui H.-C.T."/>
            <person name="Winkler M.E."/>
        </authorList>
    </citation>
    <scope>NUCLEOTIDE SEQUENCE</scope>
</reference>
<accession>A0A382HB27</accession>
<name>A0A382HB27_9ZZZZ</name>
<dbReference type="InterPro" id="IPR011251">
    <property type="entry name" value="Luciferase-like_dom"/>
</dbReference>
<dbReference type="Pfam" id="PF00296">
    <property type="entry name" value="Bac_luciferase"/>
    <property type="match status" value="1"/>
</dbReference>
<feature type="domain" description="Luciferase-like" evidence="3">
    <location>
        <begin position="1"/>
        <end position="190"/>
    </location>
</feature>
<dbReference type="Gene3D" id="3.20.20.30">
    <property type="entry name" value="Luciferase-like domain"/>
    <property type="match status" value="1"/>
</dbReference>
<sequence length="190" mass="20806">MEFGIQFFPDLGPGEQSGADYWAEALHLVGLCDELGYTSVRTLEHYFHPYGGYSPNPIVFLSAAAMLTKKARLITGAVLPTFNNPLKLAGEIGMLDAISGGRSEVGFGRAFLPHEFARFKVSLDESSARFQEGVEQVRRLLEEENVTAEGKFHSFADVTSLPRPTQQPRPPFWIAAVGSPESFARAGRNG</sequence>
<keyword evidence="2" id="KW-0503">Monooxygenase</keyword>
<evidence type="ECO:0000313" key="4">
    <source>
        <dbReference type="EMBL" id="SVB84117.1"/>
    </source>
</evidence>
<gene>
    <name evidence="4" type="ORF">METZ01_LOCUS236971</name>
</gene>
<dbReference type="AlphaFoldDB" id="A0A382HB27"/>
<dbReference type="PANTHER" id="PTHR30137">
    <property type="entry name" value="LUCIFERASE-LIKE MONOOXYGENASE"/>
    <property type="match status" value="1"/>
</dbReference>
<proteinExistence type="predicted"/>
<dbReference type="InterPro" id="IPR036661">
    <property type="entry name" value="Luciferase-like_sf"/>
</dbReference>
<evidence type="ECO:0000256" key="1">
    <source>
        <dbReference type="ARBA" id="ARBA00023002"/>
    </source>
</evidence>
<dbReference type="GO" id="GO:0016705">
    <property type="term" value="F:oxidoreductase activity, acting on paired donors, with incorporation or reduction of molecular oxygen"/>
    <property type="evidence" value="ECO:0007669"/>
    <property type="project" value="InterPro"/>
</dbReference>
<dbReference type="GO" id="GO:0004497">
    <property type="term" value="F:monooxygenase activity"/>
    <property type="evidence" value="ECO:0007669"/>
    <property type="project" value="UniProtKB-KW"/>
</dbReference>
<protein>
    <recommendedName>
        <fullName evidence="3">Luciferase-like domain-containing protein</fullName>
    </recommendedName>
</protein>
<dbReference type="GO" id="GO:0005829">
    <property type="term" value="C:cytosol"/>
    <property type="evidence" value="ECO:0007669"/>
    <property type="project" value="TreeGrafter"/>
</dbReference>
<keyword evidence="1" id="KW-0560">Oxidoreductase</keyword>
<dbReference type="EMBL" id="UINC01060039">
    <property type="protein sequence ID" value="SVB84117.1"/>
    <property type="molecule type" value="Genomic_DNA"/>
</dbReference>
<dbReference type="SUPFAM" id="SSF51679">
    <property type="entry name" value="Bacterial luciferase-like"/>
    <property type="match status" value="1"/>
</dbReference>